<accession>A0A1R1PWX4</accession>
<comment type="caution">
    <text evidence="3">The sequence shown here is derived from an EMBL/GenBank/DDBJ whole genome shotgun (WGS) entry which is preliminary data.</text>
</comment>
<feature type="region of interest" description="Disordered" evidence="2">
    <location>
        <begin position="382"/>
        <end position="460"/>
    </location>
</feature>
<protein>
    <submittedName>
        <fullName evidence="3">Uncharacterized protein</fullName>
    </submittedName>
</protein>
<evidence type="ECO:0000313" key="4">
    <source>
        <dbReference type="Proteomes" id="UP000188320"/>
    </source>
</evidence>
<feature type="compositionally biased region" description="Low complexity" evidence="2">
    <location>
        <begin position="262"/>
        <end position="274"/>
    </location>
</feature>
<gene>
    <name evidence="3" type="ORF">AX774_g1001</name>
</gene>
<feature type="compositionally biased region" description="Polar residues" evidence="2">
    <location>
        <begin position="1"/>
        <end position="20"/>
    </location>
</feature>
<feature type="compositionally biased region" description="Basic and acidic residues" evidence="2">
    <location>
        <begin position="90"/>
        <end position="105"/>
    </location>
</feature>
<keyword evidence="4" id="KW-1185">Reference proteome</keyword>
<reference evidence="4" key="1">
    <citation type="submission" date="2017-01" db="EMBL/GenBank/DDBJ databases">
        <authorList>
            <person name="Wang Y."/>
            <person name="White M."/>
            <person name="Kvist S."/>
            <person name="Moncalvo J.-M."/>
        </authorList>
    </citation>
    <scope>NUCLEOTIDE SEQUENCE [LARGE SCALE GENOMIC DNA]</scope>
    <source>
        <strain evidence="4">COL-18-3</strain>
    </source>
</reference>
<evidence type="ECO:0000256" key="1">
    <source>
        <dbReference type="SAM" id="Coils"/>
    </source>
</evidence>
<feature type="region of interest" description="Disordered" evidence="2">
    <location>
        <begin position="262"/>
        <end position="367"/>
    </location>
</feature>
<organism evidence="3 4">
    <name type="scientific">Zancudomyces culisetae</name>
    <name type="common">Gut fungus</name>
    <name type="synonym">Smittium culisetae</name>
    <dbReference type="NCBI Taxonomy" id="1213189"/>
    <lineage>
        <taxon>Eukaryota</taxon>
        <taxon>Fungi</taxon>
        <taxon>Fungi incertae sedis</taxon>
        <taxon>Zoopagomycota</taxon>
        <taxon>Kickxellomycotina</taxon>
        <taxon>Harpellomycetes</taxon>
        <taxon>Harpellales</taxon>
        <taxon>Legeriomycetaceae</taxon>
        <taxon>Zancudomyces</taxon>
    </lineage>
</organism>
<dbReference type="OrthoDB" id="159449at2759"/>
<feature type="compositionally biased region" description="Low complexity" evidence="2">
    <location>
        <begin position="37"/>
        <end position="51"/>
    </location>
</feature>
<feature type="compositionally biased region" description="Polar residues" evidence="2">
    <location>
        <begin position="284"/>
        <end position="301"/>
    </location>
</feature>
<feature type="region of interest" description="Disordered" evidence="2">
    <location>
        <begin position="1"/>
        <end position="117"/>
    </location>
</feature>
<feature type="compositionally biased region" description="Low complexity" evidence="2">
    <location>
        <begin position="420"/>
        <end position="454"/>
    </location>
</feature>
<keyword evidence="1" id="KW-0175">Coiled coil</keyword>
<evidence type="ECO:0000256" key="2">
    <source>
        <dbReference type="SAM" id="MobiDB-lite"/>
    </source>
</evidence>
<feature type="coiled-coil region" evidence="1">
    <location>
        <begin position="142"/>
        <end position="218"/>
    </location>
</feature>
<name>A0A1R1PWX4_ZANCU</name>
<feature type="compositionally biased region" description="Low complexity" evidence="2">
    <location>
        <begin position="311"/>
        <end position="321"/>
    </location>
</feature>
<evidence type="ECO:0000313" key="3">
    <source>
        <dbReference type="EMBL" id="OMH85449.1"/>
    </source>
</evidence>
<feature type="compositionally biased region" description="Polar residues" evidence="2">
    <location>
        <begin position="356"/>
        <end position="365"/>
    </location>
</feature>
<feature type="compositionally biased region" description="Polar residues" evidence="2">
    <location>
        <begin position="322"/>
        <end position="332"/>
    </location>
</feature>
<feature type="compositionally biased region" description="Polar residues" evidence="2">
    <location>
        <begin position="382"/>
        <end position="393"/>
    </location>
</feature>
<sequence length="460" mass="49359">MQARQQEQHQAVAQGETSDSMIGFDFLALSGFDSTRRISNSDTSTTDSSESVETKMRKNRKDSAKTSHEKQSPSHSGKASPMSQSVRTNSSHEDYLPSHRHRDDTGPGARSEPPGLHKSEVDTLVQQLHNARVTADTSLHALADLRTEHSILLDQLAQVKLEKAELDGYVGQLRMLVKSVEMERKAAVEKCEKLDHELQQTENALVKARMKCADFEDDRSTASGELHKLGSFVHELNKAGLIKVELPGEISRIVLSCASISSHNSNSNPNPNSNTSYKFIPRDSQPNTAQKASKSKYSLLQSFGMGGGGNSNSNSNNNNSGDTNPVDNTPRSMNYGVGGRFSHSLHRGTLGGGMRHSTSLSTASPPANIDLINDVVSFARSSVGNASSPSSRRPNVDHSRPYRNSRIPSKSINPSLFGITSSGSASPSPNVSANTSPNPSPNASANTNVSVSGADGNTNI</sequence>
<feature type="compositionally biased region" description="Polar residues" evidence="2">
    <location>
        <begin position="73"/>
        <end position="89"/>
    </location>
</feature>
<dbReference type="AlphaFoldDB" id="A0A1R1PWX4"/>
<feature type="compositionally biased region" description="Basic and acidic residues" evidence="2">
    <location>
        <begin position="52"/>
        <end position="72"/>
    </location>
</feature>
<dbReference type="Proteomes" id="UP000188320">
    <property type="component" value="Unassembled WGS sequence"/>
</dbReference>
<proteinExistence type="predicted"/>
<dbReference type="EMBL" id="LSSK01000079">
    <property type="protein sequence ID" value="OMH85449.1"/>
    <property type="molecule type" value="Genomic_DNA"/>
</dbReference>